<dbReference type="OrthoDB" id="207120at2759"/>
<proteinExistence type="predicted"/>
<gene>
    <name evidence="5" type="primary">ITSN1</name>
    <name evidence="5" type="ORF">E2C01_019809</name>
</gene>
<protein>
    <submittedName>
        <fullName evidence="5">Intersectin-1</fullName>
    </submittedName>
</protein>
<dbReference type="PRINTS" id="PR00452">
    <property type="entry name" value="SH3DOMAIN"/>
</dbReference>
<dbReference type="EMBL" id="VSRR010001631">
    <property type="protein sequence ID" value="MPC26662.1"/>
    <property type="molecule type" value="Genomic_DNA"/>
</dbReference>
<dbReference type="PANTHER" id="PTHR46026">
    <property type="entry name" value="RHO-TYPE GUANINE NUCLEOTIDE EXCHANGE FACTOR, ISOFORM F"/>
    <property type="match status" value="1"/>
</dbReference>
<dbReference type="SUPFAM" id="SSF50044">
    <property type="entry name" value="SH3-domain"/>
    <property type="match status" value="1"/>
</dbReference>
<dbReference type="Pfam" id="PF00018">
    <property type="entry name" value="SH3_1"/>
    <property type="match status" value="1"/>
</dbReference>
<dbReference type="Gene3D" id="2.30.30.40">
    <property type="entry name" value="SH3 Domains"/>
    <property type="match status" value="1"/>
</dbReference>
<evidence type="ECO:0000256" key="3">
    <source>
        <dbReference type="SAM" id="MobiDB-lite"/>
    </source>
</evidence>
<sequence>MNEDELTFEAGAIISVIDKEDAAWWKGTLEGAIGVFPSNYVQPYPSDSAANAAGTPDAEDSLCCE</sequence>
<feature type="domain" description="SH3" evidence="4">
    <location>
        <begin position="1"/>
        <end position="46"/>
    </location>
</feature>
<reference evidence="5 6" key="1">
    <citation type="submission" date="2019-05" db="EMBL/GenBank/DDBJ databases">
        <title>Another draft genome of Portunus trituberculatus and its Hox gene families provides insights of decapod evolution.</title>
        <authorList>
            <person name="Jeong J.-H."/>
            <person name="Song I."/>
            <person name="Kim S."/>
            <person name="Choi T."/>
            <person name="Kim D."/>
            <person name="Ryu S."/>
            <person name="Kim W."/>
        </authorList>
    </citation>
    <scope>NUCLEOTIDE SEQUENCE [LARGE SCALE GENOMIC DNA]</scope>
    <source>
        <tissue evidence="5">Muscle</tissue>
    </source>
</reference>
<dbReference type="AlphaFoldDB" id="A0A5B7DY94"/>
<dbReference type="InterPro" id="IPR036028">
    <property type="entry name" value="SH3-like_dom_sf"/>
</dbReference>
<comment type="caution">
    <text evidence="5">The sequence shown here is derived from an EMBL/GenBank/DDBJ whole genome shotgun (WGS) entry which is preliminary data.</text>
</comment>
<evidence type="ECO:0000313" key="6">
    <source>
        <dbReference type="Proteomes" id="UP000324222"/>
    </source>
</evidence>
<evidence type="ECO:0000256" key="2">
    <source>
        <dbReference type="PROSITE-ProRule" id="PRU00192"/>
    </source>
</evidence>
<evidence type="ECO:0000313" key="5">
    <source>
        <dbReference type="EMBL" id="MPC26662.1"/>
    </source>
</evidence>
<feature type="region of interest" description="Disordered" evidence="3">
    <location>
        <begin position="46"/>
        <end position="65"/>
    </location>
</feature>
<keyword evidence="6" id="KW-1185">Reference proteome</keyword>
<dbReference type="PANTHER" id="PTHR46026:SF1">
    <property type="entry name" value="RHO-TYPE GUANINE NUCLEOTIDE EXCHANGE FACTOR, ISOFORM F"/>
    <property type="match status" value="1"/>
</dbReference>
<dbReference type="InterPro" id="IPR001452">
    <property type="entry name" value="SH3_domain"/>
</dbReference>
<evidence type="ECO:0000259" key="4">
    <source>
        <dbReference type="PROSITE" id="PS50002"/>
    </source>
</evidence>
<dbReference type="PROSITE" id="PS50002">
    <property type="entry name" value="SH3"/>
    <property type="match status" value="1"/>
</dbReference>
<accession>A0A5B7DY94</accession>
<evidence type="ECO:0000256" key="1">
    <source>
        <dbReference type="ARBA" id="ARBA00022443"/>
    </source>
</evidence>
<keyword evidence="1 2" id="KW-0728">SH3 domain</keyword>
<name>A0A5B7DY94_PORTR</name>
<dbReference type="Proteomes" id="UP000324222">
    <property type="component" value="Unassembled WGS sequence"/>
</dbReference>
<organism evidence="5 6">
    <name type="scientific">Portunus trituberculatus</name>
    <name type="common">Swimming crab</name>
    <name type="synonym">Neptunus trituberculatus</name>
    <dbReference type="NCBI Taxonomy" id="210409"/>
    <lineage>
        <taxon>Eukaryota</taxon>
        <taxon>Metazoa</taxon>
        <taxon>Ecdysozoa</taxon>
        <taxon>Arthropoda</taxon>
        <taxon>Crustacea</taxon>
        <taxon>Multicrustacea</taxon>
        <taxon>Malacostraca</taxon>
        <taxon>Eumalacostraca</taxon>
        <taxon>Eucarida</taxon>
        <taxon>Decapoda</taxon>
        <taxon>Pleocyemata</taxon>
        <taxon>Brachyura</taxon>
        <taxon>Eubrachyura</taxon>
        <taxon>Portunoidea</taxon>
        <taxon>Portunidae</taxon>
        <taxon>Portuninae</taxon>
        <taxon>Portunus</taxon>
    </lineage>
</organism>
<dbReference type="SMART" id="SM00326">
    <property type="entry name" value="SH3"/>
    <property type="match status" value="1"/>
</dbReference>